<protein>
    <submittedName>
        <fullName evidence="5">GntR family transcriptional regulator</fullName>
    </submittedName>
</protein>
<dbReference type="Pfam" id="PF07702">
    <property type="entry name" value="UTRA"/>
    <property type="match status" value="1"/>
</dbReference>
<dbReference type="PANTHER" id="PTHR44846:SF1">
    <property type="entry name" value="MANNOSYL-D-GLYCERATE TRANSPORT_METABOLISM SYSTEM REPRESSOR MNGR-RELATED"/>
    <property type="match status" value="1"/>
</dbReference>
<dbReference type="RefSeq" id="WP_227181381.1">
    <property type="nucleotide sequence ID" value="NZ_JAJBZT010000007.1"/>
</dbReference>
<evidence type="ECO:0000313" key="6">
    <source>
        <dbReference type="Proteomes" id="UP001165395"/>
    </source>
</evidence>
<evidence type="ECO:0000313" key="5">
    <source>
        <dbReference type="EMBL" id="MCB6184572.1"/>
    </source>
</evidence>
<gene>
    <name evidence="5" type="ORF">LIN78_13580</name>
</gene>
<evidence type="ECO:0000259" key="4">
    <source>
        <dbReference type="PROSITE" id="PS50949"/>
    </source>
</evidence>
<dbReference type="InterPro" id="IPR036390">
    <property type="entry name" value="WH_DNA-bd_sf"/>
</dbReference>
<evidence type="ECO:0000256" key="2">
    <source>
        <dbReference type="ARBA" id="ARBA00023125"/>
    </source>
</evidence>
<dbReference type="Gene3D" id="3.40.1410.10">
    <property type="entry name" value="Chorismate lyase-like"/>
    <property type="match status" value="1"/>
</dbReference>
<accession>A0ABS8D8X2</accession>
<dbReference type="PRINTS" id="PR00035">
    <property type="entry name" value="HTHGNTR"/>
</dbReference>
<dbReference type="InterPro" id="IPR011663">
    <property type="entry name" value="UTRA"/>
</dbReference>
<reference evidence="5" key="1">
    <citation type="submission" date="2021-10" db="EMBL/GenBank/DDBJ databases">
        <title>The complete genome sequence of Leeia sp. TBRC 13508.</title>
        <authorList>
            <person name="Charoenyingcharoen P."/>
            <person name="Yukphan P."/>
        </authorList>
    </citation>
    <scope>NUCLEOTIDE SEQUENCE</scope>
    <source>
        <strain evidence="5">TBRC 13508</strain>
    </source>
</reference>
<dbReference type="EMBL" id="JAJBZT010000007">
    <property type="protein sequence ID" value="MCB6184572.1"/>
    <property type="molecule type" value="Genomic_DNA"/>
</dbReference>
<dbReference type="SUPFAM" id="SSF64288">
    <property type="entry name" value="Chorismate lyase-like"/>
    <property type="match status" value="1"/>
</dbReference>
<evidence type="ECO:0000256" key="3">
    <source>
        <dbReference type="ARBA" id="ARBA00023163"/>
    </source>
</evidence>
<dbReference type="InterPro" id="IPR000524">
    <property type="entry name" value="Tscrpt_reg_HTH_GntR"/>
</dbReference>
<keyword evidence="1" id="KW-0805">Transcription regulation</keyword>
<dbReference type="SMART" id="SM00345">
    <property type="entry name" value="HTH_GNTR"/>
    <property type="match status" value="1"/>
</dbReference>
<dbReference type="CDD" id="cd07377">
    <property type="entry name" value="WHTH_GntR"/>
    <property type="match status" value="1"/>
</dbReference>
<dbReference type="SUPFAM" id="SSF46785">
    <property type="entry name" value="Winged helix' DNA-binding domain"/>
    <property type="match status" value="1"/>
</dbReference>
<organism evidence="5 6">
    <name type="scientific">Leeia speluncae</name>
    <dbReference type="NCBI Taxonomy" id="2884804"/>
    <lineage>
        <taxon>Bacteria</taxon>
        <taxon>Pseudomonadati</taxon>
        <taxon>Pseudomonadota</taxon>
        <taxon>Betaproteobacteria</taxon>
        <taxon>Neisseriales</taxon>
        <taxon>Leeiaceae</taxon>
        <taxon>Leeia</taxon>
    </lineage>
</organism>
<dbReference type="InterPro" id="IPR036388">
    <property type="entry name" value="WH-like_DNA-bd_sf"/>
</dbReference>
<dbReference type="Pfam" id="PF00392">
    <property type="entry name" value="GntR"/>
    <property type="match status" value="1"/>
</dbReference>
<dbReference type="SMART" id="SM00866">
    <property type="entry name" value="UTRA"/>
    <property type="match status" value="1"/>
</dbReference>
<sequence length="248" mass="27799">MTINPIIREEKRVSQKAKQALLQLLQTPEYAPGNQIPAERDLASFLQISRMTLRKAIEQLIEEGRLERRSNRGTFVTPIEVSRSMSHPQSLSRMLEISGSKAGSRLLSFQHQAANPFINQQLHIAKEAELVVIKRLRTVDDKPFCIETSYFPSQLLPGITEESIAAASSLYQLLFTQYGFIQGGDTGEIVCTELSDEDATHLGLPANSLALTYRGIIVDQAGKPIEYVVSQNHPQRVSFKIENSRYSK</sequence>
<proteinExistence type="predicted"/>
<dbReference type="InterPro" id="IPR028978">
    <property type="entry name" value="Chorismate_lyase_/UTRA_dom_sf"/>
</dbReference>
<keyword evidence="2" id="KW-0238">DNA-binding</keyword>
<keyword evidence="3" id="KW-0804">Transcription</keyword>
<keyword evidence="6" id="KW-1185">Reference proteome</keyword>
<dbReference type="InterPro" id="IPR050679">
    <property type="entry name" value="Bact_HTH_transcr_reg"/>
</dbReference>
<evidence type="ECO:0000256" key="1">
    <source>
        <dbReference type="ARBA" id="ARBA00023015"/>
    </source>
</evidence>
<dbReference type="PROSITE" id="PS50949">
    <property type="entry name" value="HTH_GNTR"/>
    <property type="match status" value="1"/>
</dbReference>
<dbReference type="Proteomes" id="UP001165395">
    <property type="component" value="Unassembled WGS sequence"/>
</dbReference>
<dbReference type="PANTHER" id="PTHR44846">
    <property type="entry name" value="MANNOSYL-D-GLYCERATE TRANSPORT/METABOLISM SYSTEM REPRESSOR MNGR-RELATED"/>
    <property type="match status" value="1"/>
</dbReference>
<name>A0ABS8D8X2_9NEIS</name>
<dbReference type="Gene3D" id="1.10.10.10">
    <property type="entry name" value="Winged helix-like DNA-binding domain superfamily/Winged helix DNA-binding domain"/>
    <property type="match status" value="1"/>
</dbReference>
<comment type="caution">
    <text evidence="5">The sequence shown here is derived from an EMBL/GenBank/DDBJ whole genome shotgun (WGS) entry which is preliminary data.</text>
</comment>
<feature type="domain" description="HTH gntR-type" evidence="4">
    <location>
        <begin position="11"/>
        <end position="79"/>
    </location>
</feature>